<dbReference type="RefSeq" id="WP_108621951.1">
    <property type="nucleotide sequence ID" value="NZ_CP028901.1"/>
</dbReference>
<evidence type="ECO:0000313" key="2">
    <source>
        <dbReference type="EMBL" id="AWB34535.1"/>
    </source>
</evidence>
<accession>A0A2R4XL57</accession>
<dbReference type="AlphaFoldDB" id="A0A2R4XL57"/>
<organism evidence="2 3">
    <name type="scientific">Orrella marina</name>
    <dbReference type="NCBI Taxonomy" id="2163011"/>
    <lineage>
        <taxon>Bacteria</taxon>
        <taxon>Pseudomonadati</taxon>
        <taxon>Pseudomonadota</taxon>
        <taxon>Betaproteobacteria</taxon>
        <taxon>Burkholderiales</taxon>
        <taxon>Alcaligenaceae</taxon>
        <taxon>Orrella</taxon>
    </lineage>
</organism>
<keyword evidence="1" id="KW-0732">Signal</keyword>
<dbReference type="Proteomes" id="UP000244571">
    <property type="component" value="Chromosome"/>
</dbReference>
<name>A0A2R4XL57_9BURK</name>
<evidence type="ECO:0000256" key="1">
    <source>
        <dbReference type="SAM" id="SignalP"/>
    </source>
</evidence>
<proteinExistence type="predicted"/>
<feature type="signal peptide" evidence="1">
    <location>
        <begin position="1"/>
        <end position="31"/>
    </location>
</feature>
<dbReference type="EMBL" id="CP028901">
    <property type="protein sequence ID" value="AWB34535.1"/>
    <property type="molecule type" value="Genomic_DNA"/>
</dbReference>
<gene>
    <name evidence="2" type="ORF">DBV39_13360</name>
</gene>
<keyword evidence="3" id="KW-1185">Reference proteome</keyword>
<dbReference type="KEGG" id="boz:DBV39_13360"/>
<reference evidence="2 3" key="1">
    <citation type="submission" date="2018-04" db="EMBL/GenBank/DDBJ databases">
        <title>Bordetella sp. HZ20 isolated from seawater.</title>
        <authorList>
            <person name="Sun C."/>
        </authorList>
    </citation>
    <scope>NUCLEOTIDE SEQUENCE [LARGE SCALE GENOMIC DNA]</scope>
    <source>
        <strain evidence="2 3">HZ20</strain>
    </source>
</reference>
<protein>
    <submittedName>
        <fullName evidence="2">Uncharacterized protein</fullName>
    </submittedName>
</protein>
<sequence>MAARLRPFPLSLTAVVCLSGAFAIVSGPARAAPDALPCAINYWAFALMNPAKAQAGQARAQHLIKGYVDQNAGQSFESVAKDVDSKGRGLAANIQHLKAEAGRLVYDIESKPGSKAEKKALADQEYAKRKAYLDLEQSLMADLAACERTFFQKAP</sequence>
<evidence type="ECO:0000313" key="3">
    <source>
        <dbReference type="Proteomes" id="UP000244571"/>
    </source>
</evidence>
<feature type="chain" id="PRO_5015308954" evidence="1">
    <location>
        <begin position="32"/>
        <end position="155"/>
    </location>
</feature>